<keyword evidence="10" id="KW-1185">Reference proteome</keyword>
<dbReference type="EMBL" id="QFWV02000004">
    <property type="protein sequence ID" value="RKF07130.1"/>
    <property type="molecule type" value="Genomic_DNA"/>
</dbReference>
<dbReference type="InterPro" id="IPR029044">
    <property type="entry name" value="Nucleotide-diphossugar_trans"/>
</dbReference>
<dbReference type="SUPFAM" id="SSF53448">
    <property type="entry name" value="Nucleotide-diphospho-sugar transferases"/>
    <property type="match status" value="1"/>
</dbReference>
<dbReference type="Pfam" id="PF13641">
    <property type="entry name" value="Glyco_tranf_2_3"/>
    <property type="match status" value="1"/>
</dbReference>
<evidence type="ECO:0000313" key="10">
    <source>
        <dbReference type="Proteomes" id="UP000246132"/>
    </source>
</evidence>
<reference evidence="9 10" key="1">
    <citation type="journal article" date="2018" name="Int. J. Syst. Bacteriol.">
        <title>Oceaniradius stylonemae gen. nov., sp. nov., isolated from a red alga, Stylonema cornu-cervi.</title>
        <authorList>
            <person name="Jeong S."/>
        </authorList>
    </citation>
    <scope>NUCLEOTIDE SEQUENCE [LARGE SCALE GENOMIC DNA]</scope>
    <source>
        <strain evidence="9 10">StC1</strain>
    </source>
</reference>
<keyword evidence="5 8" id="KW-1133">Transmembrane helix</keyword>
<accession>A0A3A8AHI9</accession>
<evidence type="ECO:0000313" key="9">
    <source>
        <dbReference type="EMBL" id="RKF07130.1"/>
    </source>
</evidence>
<comment type="caution">
    <text evidence="9">The sequence shown here is derived from an EMBL/GenBank/DDBJ whole genome shotgun (WGS) entry which is preliminary data.</text>
</comment>
<evidence type="ECO:0000256" key="8">
    <source>
        <dbReference type="SAM" id="Phobius"/>
    </source>
</evidence>
<feature type="transmembrane region" description="Helical" evidence="8">
    <location>
        <begin position="523"/>
        <end position="554"/>
    </location>
</feature>
<proteinExistence type="predicted"/>
<evidence type="ECO:0000256" key="7">
    <source>
        <dbReference type="SAM" id="MobiDB-lite"/>
    </source>
</evidence>
<name>A0A3A8AHI9_9HYPH</name>
<dbReference type="GO" id="GO:0016020">
    <property type="term" value="C:membrane"/>
    <property type="evidence" value="ECO:0007669"/>
    <property type="project" value="UniProtKB-SubCell"/>
</dbReference>
<keyword evidence="2" id="KW-0328">Glycosyltransferase</keyword>
<gene>
    <name evidence="9" type="ORF">DEM25_004575</name>
</gene>
<evidence type="ECO:0000256" key="6">
    <source>
        <dbReference type="ARBA" id="ARBA00023136"/>
    </source>
</evidence>
<sequence length="642" mass="71649">MEGVLVQSVERRGDPRSHGPAPAAQPPPPDQTAETDGDVLCPSCAFLAPIGFPVKRMRQAMMLAAKNGTVAGTELLAHGAITQEAYYRTLANHLQVSFVEPGDIAMIMNGRDGSLEGVNVRANLIWCQLRDGRTLPVTAPDPRSVETLSVSLASNGLRRSFALTKPETLRTLLTRKYWPLLLETATRKLAYDEPAMSAHAGARFWQGVVSALLVLGVAAAFATRPGIASTALHVAMSTFFFSCVLLRLLAVLTFRAPATAPLKRMDPRTRPDYSVLVCLYKESAVVPDLIASLKTIEWPRSRLQILLVCEDDDVDTIDALARQELPPCFEIVRVPPAQPRTKPKALNYAMMFARGQFITLYDAEDRPHPRQLEEAWQTFLQSDESVGCLQAPLVKANTSRNALTALFHLEYAGLFGGLMPWLARVGSPIMLGGTSNHFRRHALDQVGRWDPFNVTEDADLGMRLWRGGYRTAMISRPTLEDAPHTLGAWLPQRTRWFKGWMQTWIVHTREPARLYRNMHLRAFVITQLLLTGTFVSALLHPLVLVNAVGLSIWLTVQSPDPAYMSLIAWIDWLMIAASYLAFGALCWLATAPEERSKIGWRIVLIPVYWMAQSVAAWRALVHLFSRPFEWEKTPHTAHQRQD</sequence>
<feature type="transmembrane region" description="Helical" evidence="8">
    <location>
        <begin position="602"/>
        <end position="620"/>
    </location>
</feature>
<evidence type="ECO:0000256" key="3">
    <source>
        <dbReference type="ARBA" id="ARBA00022679"/>
    </source>
</evidence>
<keyword evidence="3 9" id="KW-0808">Transferase</keyword>
<keyword evidence="6 8" id="KW-0472">Membrane</keyword>
<dbReference type="GO" id="GO:0016757">
    <property type="term" value="F:glycosyltransferase activity"/>
    <property type="evidence" value="ECO:0007669"/>
    <property type="project" value="UniProtKB-KW"/>
</dbReference>
<feature type="region of interest" description="Disordered" evidence="7">
    <location>
        <begin position="1"/>
        <end position="36"/>
    </location>
</feature>
<evidence type="ECO:0000256" key="2">
    <source>
        <dbReference type="ARBA" id="ARBA00022676"/>
    </source>
</evidence>
<evidence type="ECO:0000256" key="1">
    <source>
        <dbReference type="ARBA" id="ARBA00004141"/>
    </source>
</evidence>
<dbReference type="PANTHER" id="PTHR43867">
    <property type="entry name" value="CELLULOSE SYNTHASE CATALYTIC SUBUNIT A [UDP-FORMING]"/>
    <property type="match status" value="1"/>
</dbReference>
<keyword evidence="4 8" id="KW-0812">Transmembrane</keyword>
<dbReference type="Gene3D" id="3.90.550.10">
    <property type="entry name" value="Spore Coat Polysaccharide Biosynthesis Protein SpsA, Chain A"/>
    <property type="match status" value="1"/>
</dbReference>
<dbReference type="InterPro" id="IPR050321">
    <property type="entry name" value="Glycosyltr_2/OpgH_subfam"/>
</dbReference>
<organism evidence="9 10">
    <name type="scientific">Oceaniradius stylonematis</name>
    <dbReference type="NCBI Taxonomy" id="2184161"/>
    <lineage>
        <taxon>Bacteria</taxon>
        <taxon>Pseudomonadati</taxon>
        <taxon>Pseudomonadota</taxon>
        <taxon>Alphaproteobacteria</taxon>
        <taxon>Hyphomicrobiales</taxon>
        <taxon>Ahrensiaceae</taxon>
        <taxon>Oceaniradius</taxon>
    </lineage>
</organism>
<dbReference type="AlphaFoldDB" id="A0A3A8AHI9"/>
<comment type="subcellular location">
    <subcellularLocation>
        <location evidence="1">Membrane</location>
        <topology evidence="1">Multi-pass membrane protein</topology>
    </subcellularLocation>
</comment>
<dbReference type="PANTHER" id="PTHR43867:SF2">
    <property type="entry name" value="CELLULOSE SYNTHASE CATALYTIC SUBUNIT A [UDP-FORMING]"/>
    <property type="match status" value="1"/>
</dbReference>
<feature type="transmembrane region" description="Helical" evidence="8">
    <location>
        <begin position="234"/>
        <end position="254"/>
    </location>
</feature>
<protein>
    <submittedName>
        <fullName evidence="9">Glycosyltransferase</fullName>
    </submittedName>
</protein>
<feature type="transmembrane region" description="Helical" evidence="8">
    <location>
        <begin position="204"/>
        <end position="222"/>
    </location>
</feature>
<dbReference type="Proteomes" id="UP000246132">
    <property type="component" value="Unassembled WGS sequence"/>
</dbReference>
<evidence type="ECO:0000256" key="4">
    <source>
        <dbReference type="ARBA" id="ARBA00022692"/>
    </source>
</evidence>
<feature type="transmembrane region" description="Helical" evidence="8">
    <location>
        <begin position="566"/>
        <end position="590"/>
    </location>
</feature>
<evidence type="ECO:0000256" key="5">
    <source>
        <dbReference type="ARBA" id="ARBA00022989"/>
    </source>
</evidence>